<dbReference type="SUPFAM" id="SSF49863">
    <property type="entry name" value="Hyaluronate lyase-like, C-terminal domain"/>
    <property type="match status" value="1"/>
</dbReference>
<dbReference type="InterPro" id="IPR011071">
    <property type="entry name" value="Lyase_8-like_C"/>
</dbReference>
<dbReference type="GO" id="GO:0005576">
    <property type="term" value="C:extracellular region"/>
    <property type="evidence" value="ECO:0007669"/>
    <property type="project" value="InterPro"/>
</dbReference>
<sequence length="737" mass="83066">MKRLTVIILFFCCASFMAYAQNDIQIVKERIYKEVMKPEVDDAQIKTLLQTLKDDGTWPGIDYSNVSREGFEHRLHTSYLVSLARAYKNKSSEYYKKKKVKAAIELGLKNWVEHDYFCENWWHNQIGTPNYMVTLMLIIGDELDKELVNKTQPIIGRAHINAGGARPGGDRIKIAGIQAKNCLFLGDDEKFDEVVRVIENEIKYVEWIGAKYGYGFRKIVGGFENRSYEGRGIQFDNSFHHRTDGVNNTLSYGLSYAAAFAEWAVYTTGTKFSFSEEKLDQLIDYFLDGICKTSVFGKVPDVGAKNRSISREGAVNPYDDVLPSKLISVSDYRHIELQEIIDVRNNQAKPTLAHATFYWDSEHFSFQRPDWFASVRMYSTRNYNMEQPYNSEGFLNHHRGDGTNHISVSADEYKGLAPVMDYQKIPGTTVMQKEEMPGANELQKLGLTDFVGAATDGKYGAVAFDFKSPHDPLIARKAWFFFDKEYVCLGTGISCSNAELPVVTTLNQCILRGDVILASGGKSSVIEKGETEYKNVDWIYHDKLAYVFPEPTTVQLKNNIAKGSWYRINRQTDSPKDEIERDVFELYLDHGKRPSEANYQYIVVPAPNLEQVQNNTSKNNITVLQNSPAVQAVWQKELQMCQAVFYSEGTLEVNDDITVECGNPGVLIAKTDGTKITEITVSDPARKNAKMLVSIPGKVNAKAANLTVLWNEGTGMSDLLIDLPTGNYAGSSVTIKL</sequence>
<evidence type="ECO:0000313" key="11">
    <source>
        <dbReference type="EMBL" id="KJF42358.1"/>
    </source>
</evidence>
<dbReference type="PATRIC" id="fig|1544798.3.peg.4476"/>
<dbReference type="InterPro" id="IPR003159">
    <property type="entry name" value="Lyase_8_central_dom"/>
</dbReference>
<evidence type="ECO:0000256" key="6">
    <source>
        <dbReference type="ARBA" id="ARBA00023239"/>
    </source>
</evidence>
<feature type="domain" description="Polysaccharide lyase 8 N-terminal alpha-helical" evidence="10">
    <location>
        <begin position="43"/>
        <end position="206"/>
    </location>
</feature>
<gene>
    <name evidence="11" type="ORF">LH29_21480</name>
</gene>
<comment type="cofactor">
    <cofactor evidence="1">
        <name>Ca(2+)</name>
        <dbReference type="ChEBI" id="CHEBI:29108"/>
    </cofactor>
</comment>
<dbReference type="Gene3D" id="2.70.98.10">
    <property type="match status" value="1"/>
</dbReference>
<comment type="subunit">
    <text evidence="3">Monomer.</text>
</comment>
<dbReference type="EMBL" id="JRHC01000006">
    <property type="protein sequence ID" value="KJF42358.1"/>
    <property type="molecule type" value="Genomic_DNA"/>
</dbReference>
<feature type="chain" id="PRO_5002331309" evidence="7">
    <location>
        <begin position="21"/>
        <end position="737"/>
    </location>
</feature>
<dbReference type="Pfam" id="PF02278">
    <property type="entry name" value="Lyase_8"/>
    <property type="match status" value="1"/>
</dbReference>
<dbReference type="GO" id="GO:0005975">
    <property type="term" value="P:carbohydrate metabolic process"/>
    <property type="evidence" value="ECO:0007669"/>
    <property type="project" value="InterPro"/>
</dbReference>
<keyword evidence="5" id="KW-0106">Calcium</keyword>
<dbReference type="InterPro" id="IPR008929">
    <property type="entry name" value="Chondroitin_lyas"/>
</dbReference>
<dbReference type="GO" id="GO:0030246">
    <property type="term" value="F:carbohydrate binding"/>
    <property type="evidence" value="ECO:0007669"/>
    <property type="project" value="InterPro"/>
</dbReference>
<dbReference type="Proteomes" id="UP000032544">
    <property type="component" value="Unassembled WGS sequence"/>
</dbReference>
<dbReference type="Pfam" id="PF08124">
    <property type="entry name" value="Lyase_8_N"/>
    <property type="match status" value="1"/>
</dbReference>
<evidence type="ECO:0000259" key="9">
    <source>
        <dbReference type="Pfam" id="PF02884"/>
    </source>
</evidence>
<feature type="signal peptide" evidence="7">
    <location>
        <begin position="1"/>
        <end position="20"/>
    </location>
</feature>
<evidence type="ECO:0000259" key="10">
    <source>
        <dbReference type="Pfam" id="PF08124"/>
    </source>
</evidence>
<evidence type="ECO:0000313" key="12">
    <source>
        <dbReference type="Proteomes" id="UP000032544"/>
    </source>
</evidence>
<proteinExistence type="inferred from homology"/>
<evidence type="ECO:0000256" key="5">
    <source>
        <dbReference type="ARBA" id="ARBA00022837"/>
    </source>
</evidence>
<dbReference type="PANTHER" id="PTHR38481:SF1">
    <property type="entry name" value="HYALURONATE LYASE"/>
    <property type="match status" value="1"/>
</dbReference>
<keyword evidence="4 7" id="KW-0732">Signal</keyword>
<organism evidence="11 12">
    <name type="scientific">Draconibacterium sediminis</name>
    <dbReference type="NCBI Taxonomy" id="1544798"/>
    <lineage>
        <taxon>Bacteria</taxon>
        <taxon>Pseudomonadati</taxon>
        <taxon>Bacteroidota</taxon>
        <taxon>Bacteroidia</taxon>
        <taxon>Marinilabiliales</taxon>
        <taxon>Prolixibacteraceae</taxon>
        <taxon>Draconibacterium</taxon>
    </lineage>
</organism>
<dbReference type="AlphaFoldDB" id="A0A0D8J9A1"/>
<dbReference type="Pfam" id="PF02884">
    <property type="entry name" value="Lyase_8_C"/>
    <property type="match status" value="1"/>
</dbReference>
<evidence type="ECO:0000256" key="2">
    <source>
        <dbReference type="ARBA" id="ARBA00006699"/>
    </source>
</evidence>
<evidence type="ECO:0000256" key="3">
    <source>
        <dbReference type="ARBA" id="ARBA00011245"/>
    </source>
</evidence>
<keyword evidence="12" id="KW-1185">Reference proteome</keyword>
<dbReference type="InterPro" id="IPR038970">
    <property type="entry name" value="Lyase_8"/>
</dbReference>
<name>A0A0D8J9A1_9BACT</name>
<evidence type="ECO:0000256" key="1">
    <source>
        <dbReference type="ARBA" id="ARBA00001913"/>
    </source>
</evidence>
<dbReference type="STRING" id="1544798.LH29_21480"/>
<evidence type="ECO:0000256" key="7">
    <source>
        <dbReference type="SAM" id="SignalP"/>
    </source>
</evidence>
<dbReference type="Gene3D" id="2.60.220.10">
    <property type="entry name" value="Polysaccharide lyase family 8-like, C-terminal"/>
    <property type="match status" value="1"/>
</dbReference>
<dbReference type="InterPro" id="IPR012970">
    <property type="entry name" value="Lyase_8_alpha_N"/>
</dbReference>
<dbReference type="SUPFAM" id="SSF74650">
    <property type="entry name" value="Galactose mutarotase-like"/>
    <property type="match status" value="1"/>
</dbReference>
<reference evidence="11 12" key="1">
    <citation type="submission" date="2014-09" db="EMBL/GenBank/DDBJ databases">
        <title>Draft Genome Sequence of Draconibacterium sp. JN14CK-3.</title>
        <authorList>
            <person name="Dong C."/>
            <person name="Lai Q."/>
            <person name="Shao Z."/>
        </authorList>
    </citation>
    <scope>NUCLEOTIDE SEQUENCE [LARGE SCALE GENOMIC DNA]</scope>
    <source>
        <strain evidence="11 12">JN14CK-3</strain>
    </source>
</reference>
<dbReference type="Gene3D" id="1.50.10.100">
    <property type="entry name" value="Chondroitin AC/alginate lyase"/>
    <property type="match status" value="1"/>
</dbReference>
<comment type="similarity">
    <text evidence="2">Belongs to the polysaccharide lyase 8 family.</text>
</comment>
<dbReference type="InterPro" id="IPR011013">
    <property type="entry name" value="Gal_mutarotase_sf_dom"/>
</dbReference>
<dbReference type="SUPFAM" id="SSF48230">
    <property type="entry name" value="Chondroitin AC/alginate lyase"/>
    <property type="match status" value="1"/>
</dbReference>
<evidence type="ECO:0000256" key="4">
    <source>
        <dbReference type="ARBA" id="ARBA00022729"/>
    </source>
</evidence>
<dbReference type="RefSeq" id="WP_045033148.1">
    <property type="nucleotide sequence ID" value="NZ_JRHC01000006.1"/>
</dbReference>
<feature type="domain" description="Polysaccharide lyase family 8 C-terminal" evidence="9">
    <location>
        <begin position="622"/>
        <end position="689"/>
    </location>
</feature>
<evidence type="ECO:0000259" key="8">
    <source>
        <dbReference type="Pfam" id="PF02278"/>
    </source>
</evidence>
<dbReference type="PANTHER" id="PTHR38481">
    <property type="entry name" value="HYALURONATE LYASE"/>
    <property type="match status" value="1"/>
</dbReference>
<dbReference type="OrthoDB" id="6394136at2"/>
<dbReference type="GO" id="GO:0016837">
    <property type="term" value="F:carbon-oxygen lyase activity, acting on polysaccharides"/>
    <property type="evidence" value="ECO:0007669"/>
    <property type="project" value="UniProtKB-ARBA"/>
</dbReference>
<feature type="domain" description="Polysaccharide lyase family 8 central" evidence="8">
    <location>
        <begin position="357"/>
        <end position="606"/>
    </location>
</feature>
<protein>
    <submittedName>
        <fullName evidence="11">Chondroitin lyase</fullName>
    </submittedName>
</protein>
<accession>A0A0D8J9A1</accession>
<comment type="caution">
    <text evidence="11">The sequence shown here is derived from an EMBL/GenBank/DDBJ whole genome shotgun (WGS) entry which is preliminary data.</text>
</comment>
<keyword evidence="6 11" id="KW-0456">Lyase</keyword>
<dbReference type="InterPro" id="IPR014718">
    <property type="entry name" value="GH-type_carb-bd"/>
</dbReference>
<dbReference type="InterPro" id="IPR004103">
    <property type="entry name" value="Lyase_8_C"/>
</dbReference>